<evidence type="ECO:0000313" key="2">
    <source>
        <dbReference type="EMBL" id="MFB9352638.1"/>
    </source>
</evidence>
<comment type="caution">
    <text evidence="2">The sequence shown here is derived from an EMBL/GenBank/DDBJ whole genome shotgun (WGS) entry which is preliminary data.</text>
</comment>
<dbReference type="EMBL" id="JBHMDI010000202">
    <property type="protein sequence ID" value="MFB9352638.1"/>
    <property type="molecule type" value="Genomic_DNA"/>
</dbReference>
<reference evidence="2 3" key="1">
    <citation type="submission" date="2024-09" db="EMBL/GenBank/DDBJ databases">
        <authorList>
            <person name="Sun Q."/>
            <person name="Mori K."/>
        </authorList>
    </citation>
    <scope>NUCLEOTIDE SEQUENCE [LARGE SCALE GENOMIC DNA]</scope>
    <source>
        <strain evidence="2 3">JCM 9767</strain>
    </source>
</reference>
<dbReference type="Proteomes" id="UP001589753">
    <property type="component" value="Unassembled WGS sequence"/>
</dbReference>
<name>A0ABV5LKD8_9ACTN</name>
<proteinExistence type="predicted"/>
<feature type="compositionally biased region" description="Basic and acidic residues" evidence="1">
    <location>
        <begin position="29"/>
        <end position="39"/>
    </location>
</feature>
<protein>
    <submittedName>
        <fullName evidence="2">Uncharacterized protein</fullName>
    </submittedName>
</protein>
<sequence>MLTGPSTPGAAVLAQKQLAAGARTHRGERRPEEIPDAARRLTSTPDPYG</sequence>
<evidence type="ECO:0000313" key="3">
    <source>
        <dbReference type="Proteomes" id="UP001589753"/>
    </source>
</evidence>
<accession>A0ABV5LKD8</accession>
<evidence type="ECO:0000256" key="1">
    <source>
        <dbReference type="SAM" id="MobiDB-lite"/>
    </source>
</evidence>
<gene>
    <name evidence="2" type="ORF">ACFFUA_35440</name>
</gene>
<organism evidence="2 3">
    <name type="scientific">Streptomyces heliomycini</name>
    <dbReference type="NCBI Taxonomy" id="284032"/>
    <lineage>
        <taxon>Bacteria</taxon>
        <taxon>Bacillati</taxon>
        <taxon>Actinomycetota</taxon>
        <taxon>Actinomycetes</taxon>
        <taxon>Kitasatosporales</taxon>
        <taxon>Streptomycetaceae</taxon>
        <taxon>Streptomyces</taxon>
    </lineage>
</organism>
<feature type="region of interest" description="Disordered" evidence="1">
    <location>
        <begin position="18"/>
        <end position="49"/>
    </location>
</feature>
<keyword evidence="3" id="KW-1185">Reference proteome</keyword>
<dbReference type="RefSeq" id="WP_199822377.1">
    <property type="nucleotide sequence ID" value="NZ_JBHMDI010000202.1"/>
</dbReference>